<organism evidence="1 2">
    <name type="scientific">Pseudomonas syringae pv. ribicola</name>
    <dbReference type="NCBI Taxonomy" id="55398"/>
    <lineage>
        <taxon>Bacteria</taxon>
        <taxon>Pseudomonadati</taxon>
        <taxon>Pseudomonadota</taxon>
        <taxon>Gammaproteobacteria</taxon>
        <taxon>Pseudomonadales</taxon>
        <taxon>Pseudomonadaceae</taxon>
        <taxon>Pseudomonas</taxon>
    </lineage>
</organism>
<sequence length="86" mass="9732">MLMVLFDMIGLKPNFAGRTGSITHAKGVTFRPELTVYDALSLASDQSTQTNHHSHSIINTIYISFKINNLIQKKYHCLYQVSSLFN</sequence>
<protein>
    <submittedName>
        <fullName evidence="1">Uncharacterized protein</fullName>
    </submittedName>
</protein>
<dbReference type="AlphaFoldDB" id="A0A3M2VLW1"/>
<accession>A0A3M2VLW1</accession>
<gene>
    <name evidence="1" type="ORF">ALQ95_02768</name>
</gene>
<dbReference type="Proteomes" id="UP000280292">
    <property type="component" value="Unassembled WGS sequence"/>
</dbReference>
<evidence type="ECO:0000313" key="2">
    <source>
        <dbReference type="Proteomes" id="UP000280292"/>
    </source>
</evidence>
<evidence type="ECO:0000313" key="1">
    <source>
        <dbReference type="EMBL" id="RML40013.1"/>
    </source>
</evidence>
<comment type="caution">
    <text evidence="1">The sequence shown here is derived from an EMBL/GenBank/DDBJ whole genome shotgun (WGS) entry which is preliminary data.</text>
</comment>
<proteinExistence type="predicted"/>
<reference evidence="1 2" key="1">
    <citation type="submission" date="2018-08" db="EMBL/GenBank/DDBJ databases">
        <title>Recombination of ecologically and evolutionarily significant loci maintains genetic cohesion in the Pseudomonas syringae species complex.</title>
        <authorList>
            <person name="Dillon M."/>
            <person name="Thakur S."/>
            <person name="Almeida R.N.D."/>
            <person name="Weir B.S."/>
            <person name="Guttman D.S."/>
        </authorList>
    </citation>
    <scope>NUCLEOTIDE SEQUENCE [LARGE SCALE GENOMIC DNA]</scope>
    <source>
        <strain evidence="1 2">ICMP 3883</strain>
    </source>
</reference>
<dbReference type="EMBL" id="RBNR01000303">
    <property type="protein sequence ID" value="RML40013.1"/>
    <property type="molecule type" value="Genomic_DNA"/>
</dbReference>
<name>A0A3M2VLW1_PSESI</name>